<dbReference type="InterPro" id="IPR003103">
    <property type="entry name" value="BAG_domain"/>
</dbReference>
<evidence type="ECO:0000313" key="3">
    <source>
        <dbReference type="Proteomes" id="UP001530293"/>
    </source>
</evidence>
<dbReference type="SUPFAM" id="SSF63491">
    <property type="entry name" value="BAG domain"/>
    <property type="match status" value="1"/>
</dbReference>
<dbReference type="Gene3D" id="1.20.58.120">
    <property type="entry name" value="BAG domain"/>
    <property type="match status" value="1"/>
</dbReference>
<dbReference type="InterPro" id="IPR036533">
    <property type="entry name" value="BAG_dom_sf"/>
</dbReference>
<dbReference type="Pfam" id="PF02179">
    <property type="entry name" value="BAG"/>
    <property type="match status" value="1"/>
</dbReference>
<dbReference type="InterPro" id="IPR029071">
    <property type="entry name" value="Ubiquitin-like_domsf"/>
</dbReference>
<evidence type="ECO:0000259" key="1">
    <source>
        <dbReference type="Pfam" id="PF02179"/>
    </source>
</evidence>
<comment type="caution">
    <text evidence="2">The sequence shown here is derived from an EMBL/GenBank/DDBJ whole genome shotgun (WGS) entry which is preliminary data.</text>
</comment>
<reference evidence="2 3" key="1">
    <citation type="submission" date="2024-10" db="EMBL/GenBank/DDBJ databases">
        <title>Updated reference genomes for cyclostephanoid diatoms.</title>
        <authorList>
            <person name="Roberts W.R."/>
            <person name="Alverson A.J."/>
        </authorList>
    </citation>
    <scope>NUCLEOTIDE SEQUENCE [LARGE SCALE GENOMIC DNA]</scope>
    <source>
        <strain evidence="2 3">AJA232-27</strain>
    </source>
</reference>
<accession>A0ABD3M2N6</accession>
<organism evidence="2 3">
    <name type="scientific">Discostella pseudostelligera</name>
    <dbReference type="NCBI Taxonomy" id="259834"/>
    <lineage>
        <taxon>Eukaryota</taxon>
        <taxon>Sar</taxon>
        <taxon>Stramenopiles</taxon>
        <taxon>Ochrophyta</taxon>
        <taxon>Bacillariophyta</taxon>
        <taxon>Coscinodiscophyceae</taxon>
        <taxon>Thalassiosirophycidae</taxon>
        <taxon>Stephanodiscales</taxon>
        <taxon>Stephanodiscaceae</taxon>
        <taxon>Discostella</taxon>
    </lineage>
</organism>
<dbReference type="CDD" id="cd17039">
    <property type="entry name" value="Ubl_ubiquitin_like"/>
    <property type="match status" value="1"/>
</dbReference>
<proteinExistence type="predicted"/>
<dbReference type="Gene3D" id="3.10.20.90">
    <property type="entry name" value="Phosphatidylinositol 3-kinase Catalytic Subunit, Chain A, domain 1"/>
    <property type="match status" value="1"/>
</dbReference>
<gene>
    <name evidence="2" type="ORF">ACHAWU_009851</name>
</gene>
<feature type="domain" description="BAG" evidence="1">
    <location>
        <begin position="125"/>
        <end position="181"/>
    </location>
</feature>
<dbReference type="Proteomes" id="UP001530293">
    <property type="component" value="Unassembled WGS sequence"/>
</dbReference>
<protein>
    <recommendedName>
        <fullName evidence="1">BAG domain-containing protein</fullName>
    </recommendedName>
</protein>
<dbReference type="SUPFAM" id="SSF54236">
    <property type="entry name" value="Ubiquitin-like"/>
    <property type="match status" value="1"/>
</dbReference>
<evidence type="ECO:0000313" key="2">
    <source>
        <dbReference type="EMBL" id="KAL3756457.1"/>
    </source>
</evidence>
<dbReference type="EMBL" id="JALLBG020000303">
    <property type="protein sequence ID" value="KAL3756457.1"/>
    <property type="molecule type" value="Genomic_DNA"/>
</dbReference>
<keyword evidence="3" id="KW-1185">Reference proteome</keyword>
<name>A0ABD3M2N6_9STRA</name>
<sequence>MSATTSTGAPIILNGGGLLLRVAGLGQQFDFDVSPTATTLGDLKREIEVRTSIPAPYQRLVAKKKIMEDDTLVLGSPTTSTGNNGHGNGSTTTGIGLENRTKILLFHSPLYEQDREGIEKLILLSKEIERIDTDRQNHVIDNKTVQELIIQVCCKLDCVETHGSEALRKVRKSMIVKAENVAHVSDMSER</sequence>
<dbReference type="AlphaFoldDB" id="A0ABD3M2N6"/>